<evidence type="ECO:0000313" key="2">
    <source>
        <dbReference type="EMBL" id="PSV00609.1"/>
    </source>
</evidence>
<gene>
    <name evidence="2" type="ORF">C9J27_05590</name>
</gene>
<sequence length="116" mass="13272">MDDSSNATTNAYWCSYFGSITFGLFSIFSLLACYLSTKGTRKYQLSPLEYAHLEYCKRVNTLFIGSILFAVISLLSLKYTNNDTFVIGVMQVIIFAIVTFYRTFKGWTAYANREMI</sequence>
<protein>
    <submittedName>
        <fullName evidence="2">Uncharacterized protein</fullName>
    </submittedName>
</protein>
<name>A0A2T3KLR1_9GAMM</name>
<feature type="transmembrane region" description="Helical" evidence="1">
    <location>
        <begin position="58"/>
        <end position="79"/>
    </location>
</feature>
<organism evidence="2 3">
    <name type="scientific">Photobacterium kishitanii</name>
    <dbReference type="NCBI Taxonomy" id="318456"/>
    <lineage>
        <taxon>Bacteria</taxon>
        <taxon>Pseudomonadati</taxon>
        <taxon>Pseudomonadota</taxon>
        <taxon>Gammaproteobacteria</taxon>
        <taxon>Vibrionales</taxon>
        <taxon>Vibrionaceae</taxon>
        <taxon>Photobacterium</taxon>
    </lineage>
</organism>
<keyword evidence="1" id="KW-0472">Membrane</keyword>
<dbReference type="EMBL" id="PYNF01000003">
    <property type="protein sequence ID" value="PSV00609.1"/>
    <property type="molecule type" value="Genomic_DNA"/>
</dbReference>
<reference evidence="2 3" key="1">
    <citation type="submission" date="2018-01" db="EMBL/GenBank/DDBJ databases">
        <title>Whole genome sequencing of Histamine producing bacteria.</title>
        <authorList>
            <person name="Butler K."/>
        </authorList>
    </citation>
    <scope>NUCLEOTIDE SEQUENCE [LARGE SCALE GENOMIC DNA]</scope>
    <source>
        <strain evidence="2 3">FS-7.2</strain>
    </source>
</reference>
<feature type="transmembrane region" description="Helical" evidence="1">
    <location>
        <begin position="16"/>
        <end position="37"/>
    </location>
</feature>
<evidence type="ECO:0000313" key="3">
    <source>
        <dbReference type="Proteomes" id="UP000241426"/>
    </source>
</evidence>
<dbReference type="Proteomes" id="UP000241426">
    <property type="component" value="Unassembled WGS sequence"/>
</dbReference>
<accession>A0A2T3KLR1</accession>
<keyword evidence="1" id="KW-0812">Transmembrane</keyword>
<keyword evidence="1" id="KW-1133">Transmembrane helix</keyword>
<dbReference type="AlphaFoldDB" id="A0A2T3KLR1"/>
<comment type="caution">
    <text evidence="2">The sequence shown here is derived from an EMBL/GenBank/DDBJ whole genome shotgun (WGS) entry which is preliminary data.</text>
</comment>
<proteinExistence type="predicted"/>
<evidence type="ECO:0000256" key="1">
    <source>
        <dbReference type="SAM" id="Phobius"/>
    </source>
</evidence>
<feature type="transmembrane region" description="Helical" evidence="1">
    <location>
        <begin position="85"/>
        <end position="104"/>
    </location>
</feature>